<feature type="domain" description="Metalloprotease TldD/E N-terminal" evidence="2">
    <location>
        <begin position="37"/>
        <end position="95"/>
    </location>
</feature>
<evidence type="ECO:0000259" key="2">
    <source>
        <dbReference type="Pfam" id="PF01523"/>
    </source>
</evidence>
<evidence type="ECO:0000259" key="3">
    <source>
        <dbReference type="Pfam" id="PF19289"/>
    </source>
</evidence>
<accession>A0A212JR57</accession>
<gene>
    <name evidence="5" type="ORF">KL86DYS2_12144</name>
</gene>
<organism evidence="5">
    <name type="scientific">uncultured Dysgonomonas sp</name>
    <dbReference type="NCBI Taxonomy" id="206096"/>
    <lineage>
        <taxon>Bacteria</taxon>
        <taxon>Pseudomonadati</taxon>
        <taxon>Bacteroidota</taxon>
        <taxon>Bacteroidia</taxon>
        <taxon>Bacteroidales</taxon>
        <taxon>Dysgonomonadaceae</taxon>
        <taxon>Dysgonomonas</taxon>
        <taxon>environmental samples</taxon>
    </lineage>
</organism>
<dbReference type="GO" id="GO:0006508">
    <property type="term" value="P:proteolysis"/>
    <property type="evidence" value="ECO:0007669"/>
    <property type="project" value="InterPro"/>
</dbReference>
<proteinExistence type="inferred from homology"/>
<sequence>MYFCIHNNKDMISKQHKDIAQWSMELALANGCQGARVSVITANNNSFEYRNTQLDKLHQSSENKLYIELFIDGRYGSFSTNRIEKAGLESFIKEGITSTKYLSEDPFRQLPDTQRYFRGDETDLDLCDGSFESIPTSEKLNLIKQSVDEIHGSDNRIISVTSAYDDGVGAEYMIASNGFEAECVDSAFNLMVEVSLKTDGDARAESFWYDSAVYWEDLKKSGIAKIAFNRALRKIGQQKIKSGKYDMLLDNTTSSRILSPLMSAMYGTALQQKNSFLLNKMGKKITADIFTLYDTPHIKRSFGARWFDGEGVETKDRTIIEKGILQNYFIDTYNSLKMGVVPTISSPSILQMSLGERGFDTILSSVQKGIWVTNFNGGNSNPTTGDFSFGIEGFLIENGKISTPLGEMNITGNMLSLWDSLTEAGNDPRETSSWRIPSLLFNNVNFSGL</sequence>
<dbReference type="EMBL" id="FLUL01000001">
    <property type="protein sequence ID" value="SBW01912.1"/>
    <property type="molecule type" value="Genomic_DNA"/>
</dbReference>
<dbReference type="PANTHER" id="PTHR43421:SF1">
    <property type="entry name" value="METALLOPROTEASE PMBA"/>
    <property type="match status" value="1"/>
</dbReference>
<comment type="similarity">
    <text evidence="1">Belongs to the peptidase U62 family.</text>
</comment>
<evidence type="ECO:0000259" key="4">
    <source>
        <dbReference type="Pfam" id="PF19290"/>
    </source>
</evidence>
<dbReference type="InterPro" id="IPR045569">
    <property type="entry name" value="Metalloprtase-TldD/E_C"/>
</dbReference>
<dbReference type="GO" id="GO:0005829">
    <property type="term" value="C:cytosol"/>
    <property type="evidence" value="ECO:0007669"/>
    <property type="project" value="TreeGrafter"/>
</dbReference>
<evidence type="ECO:0000256" key="1">
    <source>
        <dbReference type="ARBA" id="ARBA00005836"/>
    </source>
</evidence>
<dbReference type="Pfam" id="PF01523">
    <property type="entry name" value="PmbA_TldD_1st"/>
    <property type="match status" value="1"/>
</dbReference>
<protein>
    <recommendedName>
        <fullName evidence="6">TldD/PmbA family protein</fullName>
    </recommendedName>
</protein>
<dbReference type="Pfam" id="PF19290">
    <property type="entry name" value="PmbA_TldD_2nd"/>
    <property type="match status" value="1"/>
</dbReference>
<evidence type="ECO:0008006" key="6">
    <source>
        <dbReference type="Google" id="ProtNLM"/>
    </source>
</evidence>
<dbReference type="InterPro" id="IPR035068">
    <property type="entry name" value="TldD/PmbA_N"/>
</dbReference>
<dbReference type="SUPFAM" id="SSF111283">
    <property type="entry name" value="Putative modulator of DNA gyrase, PmbA/TldD"/>
    <property type="match status" value="1"/>
</dbReference>
<reference evidence="5" key="1">
    <citation type="submission" date="2016-04" db="EMBL/GenBank/DDBJ databases">
        <authorList>
            <person name="Evans L.H."/>
            <person name="Alamgir A."/>
            <person name="Owens N."/>
            <person name="Weber N.D."/>
            <person name="Virtaneva K."/>
            <person name="Barbian K."/>
            <person name="Babar A."/>
            <person name="Rosenke K."/>
        </authorList>
    </citation>
    <scope>NUCLEOTIDE SEQUENCE</scope>
    <source>
        <strain evidence="5">86-2</strain>
    </source>
</reference>
<dbReference type="InterPro" id="IPR036059">
    <property type="entry name" value="TldD/PmbA_sf"/>
</dbReference>
<dbReference type="GO" id="GO:0008237">
    <property type="term" value="F:metallopeptidase activity"/>
    <property type="evidence" value="ECO:0007669"/>
    <property type="project" value="InterPro"/>
</dbReference>
<feature type="domain" description="Metalloprotease TldD/E C-terminal" evidence="3">
    <location>
        <begin position="242"/>
        <end position="448"/>
    </location>
</feature>
<dbReference type="Gene3D" id="3.30.2290.10">
    <property type="entry name" value="PmbA/TldD superfamily"/>
    <property type="match status" value="1"/>
</dbReference>
<dbReference type="PANTHER" id="PTHR43421">
    <property type="entry name" value="METALLOPROTEASE PMBA"/>
    <property type="match status" value="1"/>
</dbReference>
<dbReference type="AlphaFoldDB" id="A0A212JR57"/>
<dbReference type="InterPro" id="IPR045570">
    <property type="entry name" value="Metalloprtase-TldD/E_cen_dom"/>
</dbReference>
<dbReference type="InterPro" id="IPR047657">
    <property type="entry name" value="PmbA"/>
</dbReference>
<name>A0A212JR57_9BACT</name>
<dbReference type="InterPro" id="IPR002510">
    <property type="entry name" value="Metalloprtase-TldD/E_N"/>
</dbReference>
<feature type="domain" description="Metalloprotease TldD/E central" evidence="4">
    <location>
        <begin position="131"/>
        <end position="234"/>
    </location>
</feature>
<dbReference type="Pfam" id="PF19289">
    <property type="entry name" value="PmbA_TldD_3rd"/>
    <property type="match status" value="1"/>
</dbReference>
<evidence type="ECO:0000313" key="5">
    <source>
        <dbReference type="EMBL" id="SBW01912.1"/>
    </source>
</evidence>